<dbReference type="AlphaFoldDB" id="A0A431UKJ3"/>
<dbReference type="CDD" id="cd00009">
    <property type="entry name" value="AAA"/>
    <property type="match status" value="1"/>
</dbReference>
<sequence>MEPINNSLKRTIKVPSFQERYNSIRQEILENGAVQRFLAENDQIVNLEMVERSLPKLYEYISQSTECCNCGNTEQCTNYLKGFVPKLYISQNMIDVQYEKCQQKIIEDERRVIESMISSMHMPKDVLRATLKDLQIDNTSRVNIANKAADFIAQYKSTGELPTKGFYLYGEFGVGKSFVLGAIANELASLKIQTVVVFVPEFLREMKNSIHDQSLNEKVDYVKRAPVLMLDDIGAETLSSWTRDEILGTILHYRMSEQLPTFITSNFDYDGLEHHLAQSSRGDVEVVKAARIMERIKAITTPIQMGGKNRRH</sequence>
<evidence type="ECO:0000259" key="1">
    <source>
        <dbReference type="SMART" id="SM00382"/>
    </source>
</evidence>
<keyword evidence="3" id="KW-1185">Reference proteome</keyword>
<dbReference type="NCBIfam" id="NF006505">
    <property type="entry name" value="PRK08939.1"/>
    <property type="match status" value="1"/>
</dbReference>
<gene>
    <name evidence="2" type="primary">dnaI</name>
    <name evidence="2" type="ORF">EKG35_15125</name>
</gene>
<dbReference type="InterPro" id="IPR013317">
    <property type="entry name" value="DnaA_dom"/>
</dbReference>
<dbReference type="InterPro" id="IPR027417">
    <property type="entry name" value="P-loop_NTPase"/>
</dbReference>
<dbReference type="Pfam" id="PF07319">
    <property type="entry name" value="DnaI_N"/>
    <property type="match status" value="1"/>
</dbReference>
<reference evidence="2 3" key="1">
    <citation type="submission" date="2018-12" db="EMBL/GenBank/DDBJ databases">
        <authorList>
            <person name="Yu L."/>
        </authorList>
    </citation>
    <scope>NUCLEOTIDE SEQUENCE [LARGE SCALE GENOMIC DNA]</scope>
    <source>
        <strain evidence="2 3">S5H2222</strain>
    </source>
</reference>
<dbReference type="SMART" id="SM00382">
    <property type="entry name" value="AAA"/>
    <property type="match status" value="1"/>
</dbReference>
<dbReference type="PANTHER" id="PTHR30050">
    <property type="entry name" value="CHROMOSOMAL REPLICATION INITIATOR PROTEIN DNAA"/>
    <property type="match status" value="1"/>
</dbReference>
<evidence type="ECO:0000313" key="3">
    <source>
        <dbReference type="Proteomes" id="UP000276349"/>
    </source>
</evidence>
<name>A0A431UKJ3_9BACI</name>
<evidence type="ECO:0000313" key="2">
    <source>
        <dbReference type="EMBL" id="RTQ90296.1"/>
    </source>
</evidence>
<comment type="caution">
    <text evidence="2">The sequence shown here is derived from an EMBL/GenBank/DDBJ whole genome shotgun (WGS) entry which is preliminary data.</text>
</comment>
<feature type="domain" description="AAA+ ATPase" evidence="1">
    <location>
        <begin position="162"/>
        <end position="290"/>
    </location>
</feature>
<dbReference type="OrthoDB" id="61127at2"/>
<dbReference type="InterPro" id="IPR003593">
    <property type="entry name" value="AAA+_ATPase"/>
</dbReference>
<dbReference type="GO" id="GO:0006260">
    <property type="term" value="P:DNA replication"/>
    <property type="evidence" value="ECO:0007669"/>
    <property type="project" value="TreeGrafter"/>
</dbReference>
<dbReference type="RefSeq" id="WP_126295381.1">
    <property type="nucleotide sequence ID" value="NZ_CP155468.1"/>
</dbReference>
<dbReference type="SUPFAM" id="SSF52540">
    <property type="entry name" value="P-loop containing nucleoside triphosphate hydrolases"/>
    <property type="match status" value="1"/>
</dbReference>
<accession>A0A431UKJ3</accession>
<dbReference type="PANTHER" id="PTHR30050:SF8">
    <property type="entry name" value="PRIMOSOMAL PROTEIN DNAI"/>
    <property type="match status" value="1"/>
</dbReference>
<dbReference type="InterPro" id="IPR009928">
    <property type="entry name" value="DnaI_N"/>
</dbReference>
<protein>
    <submittedName>
        <fullName evidence="2">Primosomal protein DnaI</fullName>
    </submittedName>
</protein>
<proteinExistence type="predicted"/>
<dbReference type="Gene3D" id="3.40.50.300">
    <property type="entry name" value="P-loop containing nucleotide triphosphate hydrolases"/>
    <property type="match status" value="1"/>
</dbReference>
<organism evidence="2 3">
    <name type="scientific">Lysinibacillus telephonicus</name>
    <dbReference type="NCBI Taxonomy" id="1714840"/>
    <lineage>
        <taxon>Bacteria</taxon>
        <taxon>Bacillati</taxon>
        <taxon>Bacillota</taxon>
        <taxon>Bacilli</taxon>
        <taxon>Bacillales</taxon>
        <taxon>Bacillaceae</taxon>
        <taxon>Lysinibacillus</taxon>
    </lineage>
</organism>
<dbReference type="EMBL" id="RXNR01000051">
    <property type="protein sequence ID" value="RTQ90296.1"/>
    <property type="molecule type" value="Genomic_DNA"/>
</dbReference>
<dbReference type="Pfam" id="PF00308">
    <property type="entry name" value="Bac_DnaA"/>
    <property type="match status" value="1"/>
</dbReference>
<dbReference type="Proteomes" id="UP000276349">
    <property type="component" value="Unassembled WGS sequence"/>
</dbReference>